<comment type="caution">
    <text evidence="5">The sequence shown here is derived from an EMBL/GenBank/DDBJ whole genome shotgun (WGS) entry which is preliminary data.</text>
</comment>
<dbReference type="SUPFAM" id="SSF53850">
    <property type="entry name" value="Periplasmic binding protein-like II"/>
    <property type="match status" value="1"/>
</dbReference>
<dbReference type="InterPro" id="IPR001188">
    <property type="entry name" value="Sperm_putr-bd"/>
</dbReference>
<name>A0ABT8N0K2_9BACL</name>
<dbReference type="PIRSF" id="PIRSF019574">
    <property type="entry name" value="Periplasmic_polyamine_BP"/>
    <property type="match status" value="1"/>
</dbReference>
<dbReference type="Pfam" id="PF13416">
    <property type="entry name" value="SBP_bac_8"/>
    <property type="match status" value="1"/>
</dbReference>
<dbReference type="PANTHER" id="PTHR30222:SF17">
    <property type="entry name" value="SPERMIDINE_PUTRESCINE-BINDING PERIPLASMIC PROTEIN"/>
    <property type="match status" value="1"/>
</dbReference>
<dbReference type="InterPro" id="IPR006059">
    <property type="entry name" value="SBP"/>
</dbReference>
<accession>A0ABT8N0K2</accession>
<gene>
    <name evidence="5" type="ORF">QWY14_06350</name>
</gene>
<dbReference type="PRINTS" id="PR00909">
    <property type="entry name" value="SPERMDNBNDNG"/>
</dbReference>
<keyword evidence="3" id="KW-0732">Signal</keyword>
<evidence type="ECO:0000256" key="1">
    <source>
        <dbReference type="ARBA" id="ARBA00004418"/>
    </source>
</evidence>
<dbReference type="Gene3D" id="3.40.190.10">
    <property type="entry name" value="Periplasmic binding protein-like II"/>
    <property type="match status" value="2"/>
</dbReference>
<evidence type="ECO:0000256" key="3">
    <source>
        <dbReference type="ARBA" id="ARBA00022729"/>
    </source>
</evidence>
<evidence type="ECO:0000313" key="5">
    <source>
        <dbReference type="EMBL" id="MDN7241405.1"/>
    </source>
</evidence>
<proteinExistence type="predicted"/>
<dbReference type="EMBL" id="JAUJWV010000001">
    <property type="protein sequence ID" value="MDN7241405.1"/>
    <property type="molecule type" value="Genomic_DNA"/>
</dbReference>
<dbReference type="CDD" id="cd13663">
    <property type="entry name" value="PBP2_PotD_PotF_like_2"/>
    <property type="match status" value="1"/>
</dbReference>
<dbReference type="RefSeq" id="WP_301723053.1">
    <property type="nucleotide sequence ID" value="NZ_JAUJWV010000001.1"/>
</dbReference>
<dbReference type="PANTHER" id="PTHR30222">
    <property type="entry name" value="SPERMIDINE/PUTRESCINE-BINDING PERIPLASMIC PROTEIN"/>
    <property type="match status" value="1"/>
</dbReference>
<evidence type="ECO:0000256" key="4">
    <source>
        <dbReference type="ARBA" id="ARBA00022764"/>
    </source>
</evidence>
<organism evidence="5 6">
    <name type="scientific">Planococcus shixiaomingii</name>
    <dbReference type="NCBI Taxonomy" id="3058393"/>
    <lineage>
        <taxon>Bacteria</taxon>
        <taxon>Bacillati</taxon>
        <taxon>Bacillota</taxon>
        <taxon>Bacilli</taxon>
        <taxon>Bacillales</taxon>
        <taxon>Caryophanaceae</taxon>
        <taxon>Planococcus</taxon>
    </lineage>
</organism>
<keyword evidence="2" id="KW-0813">Transport</keyword>
<evidence type="ECO:0000313" key="6">
    <source>
        <dbReference type="Proteomes" id="UP001172055"/>
    </source>
</evidence>
<comment type="subcellular location">
    <subcellularLocation>
        <location evidence="1">Periplasm</location>
    </subcellularLocation>
</comment>
<sequence length="359" mass="40530">MKEIIRASIAILIVVALLFYAVSFLEKSSATSSDGGSITVFNWGEYIDPEVIAQFEEETNIKVVYETFDSNEAMMTKIEQGGTSYDVAMPSEYAIEKMKENDLLRPVDLEKIPNLTNIDPYFLDLPFDPGNEYSIPYFWGTVGIAYNPSLLDGQTFESWNDLWDPSLKEEVIIVDGAREAIGMGLNSLGYSLNSTNLSELREATDKLKTLGPNIKAVIGDEIVEMMRREEAAIALTWSGQAADMMFVNENIDFSIPEEGSNLWFDNMVIPKTTDNPEGAHEFINFMLDAEVAAQNTNYVGYSTPNKAATELMDAEIVEDERFYPPEELRERLEVYKNLGPEMLGVYNELFLEFKMDMKK</sequence>
<protein>
    <submittedName>
        <fullName evidence="5">ABC transporter substrate-binding protein</fullName>
    </submittedName>
</protein>
<keyword evidence="6" id="KW-1185">Reference proteome</keyword>
<reference evidence="5 6" key="1">
    <citation type="submission" date="2023-06" db="EMBL/GenBank/DDBJ databases">
        <title>Novel species in genus Planococcus.</title>
        <authorList>
            <person name="Ning S."/>
        </authorList>
    </citation>
    <scope>NUCLEOTIDE SEQUENCE [LARGE SCALE GENOMIC DNA]</scope>
    <source>
        <strain evidence="5 6">N028</strain>
    </source>
</reference>
<keyword evidence="4" id="KW-0574">Periplasm</keyword>
<evidence type="ECO:0000256" key="2">
    <source>
        <dbReference type="ARBA" id="ARBA00022448"/>
    </source>
</evidence>
<dbReference type="Proteomes" id="UP001172055">
    <property type="component" value="Unassembled WGS sequence"/>
</dbReference>